<dbReference type="Gene3D" id="3.40.50.300">
    <property type="entry name" value="P-loop containing nucleotide triphosphate hydrolases"/>
    <property type="match status" value="1"/>
</dbReference>
<dbReference type="InterPro" id="IPR020618">
    <property type="entry name" value="Adenyl_kinase_AK6"/>
</dbReference>
<evidence type="ECO:0000256" key="5">
    <source>
        <dbReference type="ARBA" id="ARBA00022679"/>
    </source>
</evidence>
<evidence type="ECO:0000256" key="2">
    <source>
        <dbReference type="ARBA" id="ARBA00022490"/>
    </source>
</evidence>
<comment type="caution">
    <text evidence="10">Lacks conserved residue(s) required for the propagation of feature annotation.</text>
</comment>
<dbReference type="InterPro" id="IPR027417">
    <property type="entry name" value="P-loop_NTPase"/>
</dbReference>
<accession>A0A383WEZ7</accession>
<dbReference type="PANTHER" id="PTHR12595:SF0">
    <property type="entry name" value="ADENYLATE KINASE ISOENZYME 6"/>
    <property type="match status" value="1"/>
</dbReference>
<dbReference type="EMBL" id="FNXT01001241">
    <property type="protein sequence ID" value="SZX75742.1"/>
    <property type="molecule type" value="Genomic_DNA"/>
</dbReference>
<keyword evidence="6 10" id="KW-0547">Nucleotide-binding</keyword>
<reference evidence="12 13" key="1">
    <citation type="submission" date="2016-10" db="EMBL/GenBank/DDBJ databases">
        <authorList>
            <person name="Cai Z."/>
        </authorList>
    </citation>
    <scope>NUCLEOTIDE SEQUENCE [LARGE SCALE GENOMIC DNA]</scope>
</reference>
<feature type="binding site" evidence="10">
    <location>
        <position position="111"/>
    </location>
    <ligand>
        <name>ATP</name>
        <dbReference type="ChEBI" id="CHEBI:30616"/>
    </ligand>
</feature>
<dbReference type="STRING" id="3088.A0A383WEZ7"/>
<evidence type="ECO:0000256" key="7">
    <source>
        <dbReference type="ARBA" id="ARBA00022777"/>
    </source>
</evidence>
<feature type="region of interest" description="Disordered" evidence="11">
    <location>
        <begin position="1"/>
        <end position="20"/>
    </location>
</feature>
<comment type="similarity">
    <text evidence="10">Belongs to the adenylate kinase family. AK6 subfamily.</text>
</comment>
<dbReference type="AlphaFoldDB" id="A0A383WEZ7"/>
<evidence type="ECO:0000256" key="10">
    <source>
        <dbReference type="HAMAP-Rule" id="MF_03173"/>
    </source>
</evidence>
<keyword evidence="5 10" id="KW-0808">Transferase</keyword>
<feature type="binding site" evidence="10">
    <location>
        <position position="20"/>
    </location>
    <ligand>
        <name>ATP</name>
        <dbReference type="ChEBI" id="CHEBI:30616"/>
    </ligand>
</feature>
<dbReference type="GO" id="GO:0005524">
    <property type="term" value="F:ATP binding"/>
    <property type="evidence" value="ECO:0007669"/>
    <property type="project" value="UniProtKB-KW"/>
</dbReference>
<dbReference type="GO" id="GO:0005737">
    <property type="term" value="C:cytoplasm"/>
    <property type="evidence" value="ECO:0007669"/>
    <property type="project" value="UniProtKB-SubCell"/>
</dbReference>
<evidence type="ECO:0000256" key="1">
    <source>
        <dbReference type="ARBA" id="ARBA00000582"/>
    </source>
</evidence>
<dbReference type="GO" id="GO:0016887">
    <property type="term" value="F:ATP hydrolysis activity"/>
    <property type="evidence" value="ECO:0007669"/>
    <property type="project" value="UniProtKB-UniRule"/>
</dbReference>
<gene>
    <name evidence="12" type="ORF">BQ4739_LOCUS16095</name>
</gene>
<evidence type="ECO:0000256" key="11">
    <source>
        <dbReference type="SAM" id="MobiDB-lite"/>
    </source>
</evidence>
<dbReference type="SUPFAM" id="SSF52540">
    <property type="entry name" value="P-loop containing nucleoside triphosphate hydrolases"/>
    <property type="match status" value="1"/>
</dbReference>
<evidence type="ECO:0000313" key="13">
    <source>
        <dbReference type="Proteomes" id="UP000256970"/>
    </source>
</evidence>
<protein>
    <recommendedName>
        <fullName evidence="10">Adenylate kinase isoenzyme 6 homolog</fullName>
        <shortName evidence="10">AK6</shortName>
        <ecNumber evidence="10">2.7.4.3</ecNumber>
    </recommendedName>
    <alternativeName>
        <fullName evidence="10">Dual activity adenylate kinase/ATPase</fullName>
        <shortName evidence="10">AK/ATPase</shortName>
    </alternativeName>
</protein>
<feature type="binding site" evidence="10">
    <location>
        <position position="17"/>
    </location>
    <ligand>
        <name>ATP</name>
        <dbReference type="ChEBI" id="CHEBI:30616"/>
    </ligand>
</feature>
<keyword evidence="13" id="KW-1185">Reference proteome</keyword>
<feature type="region of interest" description="NMPbind" evidence="10">
    <location>
        <begin position="35"/>
        <end position="58"/>
    </location>
</feature>
<keyword evidence="9 10" id="KW-0539">Nucleus</keyword>
<proteinExistence type="inferred from homology"/>
<dbReference type="Proteomes" id="UP000256970">
    <property type="component" value="Unassembled WGS sequence"/>
</dbReference>
<evidence type="ECO:0000256" key="6">
    <source>
        <dbReference type="ARBA" id="ARBA00022741"/>
    </source>
</evidence>
<comment type="function">
    <text evidence="10">Broad-specificity nucleoside monophosphate (NMP) kinase that catalyzes the reversible transfer of the terminal phosphate group between nucleoside triphosphates and monophosphates. Has also ATPase activity. Involved in the late cytoplasmic maturation steps of the 40S ribosomal particles, specifically 18S rRNA maturation. While NMP activity is not required for ribosome maturation, ATPase activity is. Associates transiently with small ribosomal subunit protein uS11. ATP hydrolysis breaks the interaction with uS11. May temporarily remove uS11 from the ribosome to enable a conformational change of the ribosomal RNA that is needed for the final maturation step of the small ribosomal subunit. Its NMP activity may have a role in nuclear energy homeostasis.</text>
</comment>
<keyword evidence="2 10" id="KW-0963">Cytoplasm</keyword>
<dbReference type="GO" id="GO:0005634">
    <property type="term" value="C:nucleus"/>
    <property type="evidence" value="ECO:0007669"/>
    <property type="project" value="UniProtKB-SubCell"/>
</dbReference>
<feature type="binding site" evidence="10">
    <location>
        <position position="15"/>
    </location>
    <ligand>
        <name>ATP</name>
        <dbReference type="ChEBI" id="CHEBI:30616"/>
    </ligand>
</feature>
<keyword evidence="8 10" id="KW-0067">ATP-binding</keyword>
<feature type="binding site" evidence="10">
    <location>
        <position position="18"/>
    </location>
    <ligand>
        <name>ATP</name>
        <dbReference type="ChEBI" id="CHEBI:30616"/>
    </ligand>
</feature>
<evidence type="ECO:0000256" key="3">
    <source>
        <dbReference type="ARBA" id="ARBA00022517"/>
    </source>
</evidence>
<dbReference type="GO" id="GO:0004017">
    <property type="term" value="F:AMP kinase activity"/>
    <property type="evidence" value="ECO:0007669"/>
    <property type="project" value="UniProtKB-UniRule"/>
</dbReference>
<dbReference type="PRINTS" id="PR01100">
    <property type="entry name" value="SHIKIMTKNASE"/>
</dbReference>
<organism evidence="12 13">
    <name type="scientific">Tetradesmus obliquus</name>
    <name type="common">Green alga</name>
    <name type="synonym">Acutodesmus obliquus</name>
    <dbReference type="NCBI Taxonomy" id="3088"/>
    <lineage>
        <taxon>Eukaryota</taxon>
        <taxon>Viridiplantae</taxon>
        <taxon>Chlorophyta</taxon>
        <taxon>core chlorophytes</taxon>
        <taxon>Chlorophyceae</taxon>
        <taxon>CS clade</taxon>
        <taxon>Sphaeropleales</taxon>
        <taxon>Scenedesmaceae</taxon>
        <taxon>Tetradesmus</taxon>
    </lineage>
</organism>
<evidence type="ECO:0000313" key="12">
    <source>
        <dbReference type="EMBL" id="SZX75742.1"/>
    </source>
</evidence>
<evidence type="ECO:0000256" key="4">
    <source>
        <dbReference type="ARBA" id="ARBA00022552"/>
    </source>
</evidence>
<comment type="catalytic activity">
    <reaction evidence="10">
        <text>ATP + H2O = ADP + phosphate + H(+)</text>
        <dbReference type="Rhea" id="RHEA:13065"/>
        <dbReference type="ChEBI" id="CHEBI:15377"/>
        <dbReference type="ChEBI" id="CHEBI:15378"/>
        <dbReference type="ChEBI" id="CHEBI:30616"/>
        <dbReference type="ChEBI" id="CHEBI:43474"/>
        <dbReference type="ChEBI" id="CHEBI:456216"/>
    </reaction>
</comment>
<evidence type="ECO:0000256" key="8">
    <source>
        <dbReference type="ARBA" id="ARBA00022840"/>
    </source>
</evidence>
<feature type="binding site" evidence="10">
    <location>
        <position position="19"/>
    </location>
    <ligand>
        <name>ATP</name>
        <dbReference type="ChEBI" id="CHEBI:30616"/>
    </ligand>
</feature>
<dbReference type="GO" id="GO:0042274">
    <property type="term" value="P:ribosomal small subunit biogenesis"/>
    <property type="evidence" value="ECO:0007669"/>
    <property type="project" value="UniProtKB-UniRule"/>
</dbReference>
<comment type="catalytic activity">
    <reaction evidence="1 10">
        <text>AMP + ATP = 2 ADP</text>
        <dbReference type="Rhea" id="RHEA:12973"/>
        <dbReference type="ChEBI" id="CHEBI:30616"/>
        <dbReference type="ChEBI" id="CHEBI:456215"/>
        <dbReference type="ChEBI" id="CHEBI:456216"/>
        <dbReference type="EC" id="2.7.4.3"/>
    </reaction>
</comment>
<feature type="region of interest" description="LID" evidence="10">
    <location>
        <begin position="110"/>
        <end position="120"/>
    </location>
</feature>
<keyword evidence="7 10" id="KW-0418">Kinase</keyword>
<keyword evidence="3 10" id="KW-0690">Ribosome biogenesis</keyword>
<dbReference type="Pfam" id="PF13238">
    <property type="entry name" value="AAA_18"/>
    <property type="match status" value="1"/>
</dbReference>
<sequence>MSARPPNILVTGTPGTGKTTTSQMVAEQAGLTYINVGDWVKQHELHSGYDEEHEALIIDEDKVVDALEDVVAAGGCLVDYHSCDFFPERWFDLVVVLQTDNTVLYERLERRGYPQAKITENVECEIMMVLLQEAHDSYDQDRV</sequence>
<dbReference type="FunFam" id="3.40.50.300:FF:000372">
    <property type="entry name" value="Adenylate kinase isoenzyme 6 homolog"/>
    <property type="match status" value="1"/>
</dbReference>
<name>A0A383WEZ7_TETOB</name>
<dbReference type="GO" id="GO:0006364">
    <property type="term" value="P:rRNA processing"/>
    <property type="evidence" value="ECO:0007669"/>
    <property type="project" value="UniProtKB-KW"/>
</dbReference>
<comment type="subunit">
    <text evidence="10">Interacts with small ribosomal subunit protein uS11. Not a structural component of 43S pre-ribosomes, but transiently interacts with them by binding to uS11.</text>
</comment>
<feature type="compositionally biased region" description="Low complexity" evidence="11">
    <location>
        <begin position="11"/>
        <end position="20"/>
    </location>
</feature>
<dbReference type="HAMAP" id="MF_00039">
    <property type="entry name" value="Adenylate_kinase_AK6"/>
    <property type="match status" value="1"/>
</dbReference>
<dbReference type="PANTHER" id="PTHR12595">
    <property type="entry name" value="POS9-ACTIVATING FACTOR FAP7-RELATED"/>
    <property type="match status" value="1"/>
</dbReference>
<evidence type="ECO:0000256" key="9">
    <source>
        <dbReference type="ARBA" id="ARBA00023242"/>
    </source>
</evidence>
<dbReference type="EC" id="2.7.4.3" evidence="10"/>
<keyword evidence="4 10" id="KW-0698">rRNA processing</keyword>
<comment type="subcellular location">
    <subcellularLocation>
        <location evidence="10">Cytoplasm</location>
    </subcellularLocation>
    <subcellularLocation>
        <location evidence="10">Nucleus</location>
    </subcellularLocation>
</comment>